<dbReference type="RefSeq" id="WP_246012014.1">
    <property type="nucleotide sequence ID" value="NZ_SNZE01000002.1"/>
</dbReference>
<dbReference type="PANTHER" id="PTHR47959:SF17">
    <property type="entry name" value="ATP-DEPENDENT RNA HELICASE DEAD BOX FAMILY"/>
    <property type="match status" value="1"/>
</dbReference>
<dbReference type="InterPro" id="IPR050079">
    <property type="entry name" value="DEAD_box_RNA_helicase"/>
</dbReference>
<dbReference type="PROSITE" id="PS51195">
    <property type="entry name" value="Q_MOTIF"/>
    <property type="match status" value="1"/>
</dbReference>
<dbReference type="GO" id="GO:0003724">
    <property type="term" value="F:RNA helicase activity"/>
    <property type="evidence" value="ECO:0007669"/>
    <property type="project" value="InterPro"/>
</dbReference>
<evidence type="ECO:0000256" key="8">
    <source>
        <dbReference type="SAM" id="MobiDB-lite"/>
    </source>
</evidence>
<gene>
    <name evidence="12" type="ORF">DFR44_10254</name>
</gene>
<dbReference type="PANTHER" id="PTHR47959">
    <property type="entry name" value="ATP-DEPENDENT RNA HELICASE RHLE-RELATED"/>
    <property type="match status" value="1"/>
</dbReference>
<feature type="domain" description="DEAD-box RNA helicase Q" evidence="11">
    <location>
        <begin position="22"/>
        <end position="50"/>
    </location>
</feature>
<evidence type="ECO:0000259" key="9">
    <source>
        <dbReference type="PROSITE" id="PS51192"/>
    </source>
</evidence>
<dbReference type="Proteomes" id="UP000294480">
    <property type="component" value="Unassembled WGS sequence"/>
</dbReference>
<feature type="domain" description="Helicase ATP-binding" evidence="9">
    <location>
        <begin position="53"/>
        <end position="231"/>
    </location>
</feature>
<dbReference type="EMBL" id="SNZE01000002">
    <property type="protein sequence ID" value="TDR32758.1"/>
    <property type="molecule type" value="Genomic_DNA"/>
</dbReference>
<comment type="caution">
    <text evidence="12">The sequence shown here is derived from an EMBL/GenBank/DDBJ whole genome shotgun (WGS) entry which is preliminary data.</text>
</comment>
<evidence type="ECO:0000259" key="11">
    <source>
        <dbReference type="PROSITE" id="PS51195"/>
    </source>
</evidence>
<dbReference type="GO" id="GO:0016787">
    <property type="term" value="F:hydrolase activity"/>
    <property type="evidence" value="ECO:0007669"/>
    <property type="project" value="UniProtKB-KW"/>
</dbReference>
<keyword evidence="4 7" id="KW-0067">ATP-binding</keyword>
<evidence type="ECO:0000256" key="7">
    <source>
        <dbReference type="RuleBase" id="RU000492"/>
    </source>
</evidence>
<evidence type="ECO:0000256" key="2">
    <source>
        <dbReference type="ARBA" id="ARBA00022801"/>
    </source>
</evidence>
<evidence type="ECO:0000256" key="3">
    <source>
        <dbReference type="ARBA" id="ARBA00022806"/>
    </source>
</evidence>
<dbReference type="InterPro" id="IPR027417">
    <property type="entry name" value="P-loop_NTPase"/>
</dbReference>
<dbReference type="CDD" id="cd18787">
    <property type="entry name" value="SF2_C_DEAD"/>
    <property type="match status" value="1"/>
</dbReference>
<organism evidence="12 13">
    <name type="scientific">Hydromonas duriensis</name>
    <dbReference type="NCBI Taxonomy" id="1527608"/>
    <lineage>
        <taxon>Bacteria</taxon>
        <taxon>Pseudomonadati</taxon>
        <taxon>Pseudomonadota</taxon>
        <taxon>Betaproteobacteria</taxon>
        <taxon>Burkholderiales</taxon>
        <taxon>Burkholderiaceae</taxon>
        <taxon>Hydromonas</taxon>
    </lineage>
</organism>
<dbReference type="Gene3D" id="3.40.50.300">
    <property type="entry name" value="P-loop containing nucleotide triphosphate hydrolases"/>
    <property type="match status" value="2"/>
</dbReference>
<feature type="compositionally biased region" description="Basic and acidic residues" evidence="8">
    <location>
        <begin position="430"/>
        <end position="556"/>
    </location>
</feature>
<evidence type="ECO:0000256" key="5">
    <source>
        <dbReference type="ARBA" id="ARBA00038437"/>
    </source>
</evidence>
<sequence>MSNTSFSKPSSEAITTTAPTITTFAEMNLAQPFLDAINVLGFTAPTPVQAHVVPAALSGGDWIVASQTGSGKTAAFLLPTLQQTWNALRSGTNNPSDAPYTLILCPTRELAQQVAADAINFVKQTKGIRIATVVGGTPYHKQRSALKGAHLVVATPGRLLDWIQQGGINLSRLHTLVLDEADRMLDLGFMDEITSIHEACEHRQQTLMFSATFTARETRLAGALMAEPQRITLATAQEKHTNITQHLQWADNSHHQHQLLMHWLAQDDLTQAVVFASTQVETDRLADELVAQGISASSLHGAMPQVLRNRRLDALRNGRTKILVATDVAARGIDVPNISHVFNFGLPMKAEDYVHRIGRTGRAGREGVSVTFAQRQDTHKIRAIERYINRSINVTTVAGLEPQVSAEEYRARQGRGKPQRGRSGANSRGHFNDRNERSYSRPYDAKPRGDFGAPRREFDSKPRGEFGAPRSERADRPHSDRFERRAPHAGEPRRAFGGDSAPRTERAPRRDFDKPRSSFGDAPRREFDKPRRDFSAPRTDRPAADRRPSFGDKPRSNEGGYGKPRAARKSSY</sequence>
<dbReference type="InterPro" id="IPR014014">
    <property type="entry name" value="RNA_helicase_DEAD_Q_motif"/>
</dbReference>
<evidence type="ECO:0000313" key="12">
    <source>
        <dbReference type="EMBL" id="TDR32758.1"/>
    </source>
</evidence>
<keyword evidence="1 7" id="KW-0547">Nucleotide-binding</keyword>
<dbReference type="InterPro" id="IPR014001">
    <property type="entry name" value="Helicase_ATP-bd"/>
</dbReference>
<dbReference type="PROSITE" id="PS51194">
    <property type="entry name" value="HELICASE_CTER"/>
    <property type="match status" value="1"/>
</dbReference>
<comment type="similarity">
    <text evidence="5 7">Belongs to the DEAD box helicase family.</text>
</comment>
<keyword evidence="13" id="KW-1185">Reference proteome</keyword>
<dbReference type="InterPro" id="IPR001650">
    <property type="entry name" value="Helicase_C-like"/>
</dbReference>
<dbReference type="SMART" id="SM00487">
    <property type="entry name" value="DEXDc"/>
    <property type="match status" value="1"/>
</dbReference>
<feature type="domain" description="Helicase C-terminal" evidence="10">
    <location>
        <begin position="256"/>
        <end position="408"/>
    </location>
</feature>
<evidence type="ECO:0000256" key="6">
    <source>
        <dbReference type="PROSITE-ProRule" id="PRU00552"/>
    </source>
</evidence>
<dbReference type="SMART" id="SM00490">
    <property type="entry name" value="HELICc"/>
    <property type="match status" value="1"/>
</dbReference>
<dbReference type="GO" id="GO:0005829">
    <property type="term" value="C:cytosol"/>
    <property type="evidence" value="ECO:0007669"/>
    <property type="project" value="TreeGrafter"/>
</dbReference>
<feature type="short sequence motif" description="Q motif" evidence="6">
    <location>
        <begin position="22"/>
        <end position="50"/>
    </location>
</feature>
<name>A0A4R6YB22_9BURK</name>
<dbReference type="CDD" id="cd00268">
    <property type="entry name" value="DEADc"/>
    <property type="match status" value="1"/>
</dbReference>
<dbReference type="PROSITE" id="PS51192">
    <property type="entry name" value="HELICASE_ATP_BIND_1"/>
    <property type="match status" value="1"/>
</dbReference>
<keyword evidence="2 7" id="KW-0378">Hydrolase</keyword>
<dbReference type="AlphaFoldDB" id="A0A4R6YB22"/>
<dbReference type="GO" id="GO:0003676">
    <property type="term" value="F:nucleic acid binding"/>
    <property type="evidence" value="ECO:0007669"/>
    <property type="project" value="InterPro"/>
</dbReference>
<feature type="region of interest" description="Disordered" evidence="8">
    <location>
        <begin position="407"/>
        <end position="572"/>
    </location>
</feature>
<dbReference type="Pfam" id="PF00270">
    <property type="entry name" value="DEAD"/>
    <property type="match status" value="1"/>
</dbReference>
<proteinExistence type="inferred from homology"/>
<dbReference type="InterPro" id="IPR044742">
    <property type="entry name" value="DEAD/DEAH_RhlB"/>
</dbReference>
<dbReference type="PROSITE" id="PS00039">
    <property type="entry name" value="DEAD_ATP_HELICASE"/>
    <property type="match status" value="1"/>
</dbReference>
<evidence type="ECO:0000256" key="1">
    <source>
        <dbReference type="ARBA" id="ARBA00022741"/>
    </source>
</evidence>
<evidence type="ECO:0000313" key="13">
    <source>
        <dbReference type="Proteomes" id="UP000294480"/>
    </source>
</evidence>
<reference evidence="12 13" key="1">
    <citation type="submission" date="2019-03" db="EMBL/GenBank/DDBJ databases">
        <title>Genomic Encyclopedia of Type Strains, Phase IV (KMG-IV): sequencing the most valuable type-strain genomes for metagenomic binning, comparative biology and taxonomic classification.</title>
        <authorList>
            <person name="Goeker M."/>
        </authorList>
    </citation>
    <scope>NUCLEOTIDE SEQUENCE [LARGE SCALE GENOMIC DNA]</scope>
    <source>
        <strain evidence="12 13">DSM 102852</strain>
    </source>
</reference>
<accession>A0A4R6YB22</accession>
<evidence type="ECO:0000256" key="4">
    <source>
        <dbReference type="ARBA" id="ARBA00022840"/>
    </source>
</evidence>
<keyword evidence="3 7" id="KW-0347">Helicase</keyword>
<dbReference type="InterPro" id="IPR000629">
    <property type="entry name" value="RNA-helicase_DEAD-box_CS"/>
</dbReference>
<evidence type="ECO:0000259" key="10">
    <source>
        <dbReference type="PROSITE" id="PS51194"/>
    </source>
</evidence>
<dbReference type="Pfam" id="PF00271">
    <property type="entry name" value="Helicase_C"/>
    <property type="match status" value="1"/>
</dbReference>
<dbReference type="SUPFAM" id="SSF52540">
    <property type="entry name" value="P-loop containing nucleoside triphosphate hydrolases"/>
    <property type="match status" value="1"/>
</dbReference>
<protein>
    <submittedName>
        <fullName evidence="12">Superfamily II DNA/RNA helicase</fullName>
    </submittedName>
</protein>
<dbReference type="GO" id="GO:0005524">
    <property type="term" value="F:ATP binding"/>
    <property type="evidence" value="ECO:0007669"/>
    <property type="project" value="UniProtKB-KW"/>
</dbReference>
<dbReference type="InterPro" id="IPR011545">
    <property type="entry name" value="DEAD/DEAH_box_helicase_dom"/>
</dbReference>